<dbReference type="Pfam" id="PF03808">
    <property type="entry name" value="Glyco_tran_WecG"/>
    <property type="match status" value="1"/>
</dbReference>
<dbReference type="PANTHER" id="PTHR34136">
    <property type="match status" value="1"/>
</dbReference>
<dbReference type="GO" id="GO:0016758">
    <property type="term" value="F:hexosyltransferase activity"/>
    <property type="evidence" value="ECO:0007669"/>
    <property type="project" value="TreeGrafter"/>
</dbReference>
<evidence type="ECO:0000313" key="3">
    <source>
        <dbReference type="EMBL" id="CAB4578163.1"/>
    </source>
</evidence>
<sequence length="264" mass="29118">MPTVDSVAHRIHVVLPQIKQNMISDYPDVQRLAETCRSGDMTAWLTTLNVAVTRSVLGSAVLGSGQGDYYCIDGVPIGKLLGRFLGPHVRRVTGTDLVPYLCENLAQKHGPIAFVGENDRVARASIEALSRDYARSDLVHVPLSQNWRPSDPVAAAERTFFSSNKPGAVFVCLSHPKTRQWFHSRRDSLPPSLYIGAGSALRVAGGYLARAPRPLRDRGFEWVGRLLQDPLRLGPRYAADLVFLVRLAFELSRVANGSERTMSE</sequence>
<dbReference type="EMBL" id="CAEZTM010000064">
    <property type="protein sequence ID" value="CAB4578163.1"/>
    <property type="molecule type" value="Genomic_DNA"/>
</dbReference>
<evidence type="ECO:0000256" key="2">
    <source>
        <dbReference type="ARBA" id="ARBA00022679"/>
    </source>
</evidence>
<dbReference type="AlphaFoldDB" id="A0A6J6ETZ9"/>
<name>A0A6J6ETZ9_9ZZZZ</name>
<keyword evidence="1" id="KW-0328">Glycosyltransferase</keyword>
<dbReference type="InterPro" id="IPR004629">
    <property type="entry name" value="WecG_TagA_CpsF"/>
</dbReference>
<organism evidence="3">
    <name type="scientific">freshwater metagenome</name>
    <dbReference type="NCBI Taxonomy" id="449393"/>
    <lineage>
        <taxon>unclassified sequences</taxon>
        <taxon>metagenomes</taxon>
        <taxon>ecological metagenomes</taxon>
    </lineage>
</organism>
<accession>A0A6J6ETZ9</accession>
<proteinExistence type="predicted"/>
<dbReference type="CDD" id="cd06533">
    <property type="entry name" value="Glyco_transf_WecG_TagA"/>
    <property type="match status" value="1"/>
</dbReference>
<dbReference type="PANTHER" id="PTHR34136:SF1">
    <property type="entry name" value="UDP-N-ACETYL-D-MANNOSAMINURONIC ACID TRANSFERASE"/>
    <property type="match status" value="1"/>
</dbReference>
<keyword evidence="2" id="KW-0808">Transferase</keyword>
<dbReference type="NCBIfam" id="TIGR00696">
    <property type="entry name" value="wecG_tagA_cpsF"/>
    <property type="match status" value="1"/>
</dbReference>
<gene>
    <name evidence="3" type="ORF">UFOPK1684_01189</name>
</gene>
<evidence type="ECO:0000256" key="1">
    <source>
        <dbReference type="ARBA" id="ARBA00022676"/>
    </source>
</evidence>
<reference evidence="3" key="1">
    <citation type="submission" date="2020-05" db="EMBL/GenBank/DDBJ databases">
        <authorList>
            <person name="Chiriac C."/>
            <person name="Salcher M."/>
            <person name="Ghai R."/>
            <person name="Kavagutti S V."/>
        </authorList>
    </citation>
    <scope>NUCLEOTIDE SEQUENCE</scope>
</reference>
<protein>
    <submittedName>
        <fullName evidence="3">Unannotated protein</fullName>
    </submittedName>
</protein>